<accession>A0ABP9X0Q2</accession>
<dbReference type="EMBL" id="BAABRU010000009">
    <property type="protein sequence ID" value="GAA5529023.1"/>
    <property type="molecule type" value="Genomic_DNA"/>
</dbReference>
<comment type="caution">
    <text evidence="3">The sequence shown here is derived from an EMBL/GenBank/DDBJ whole genome shotgun (WGS) entry which is preliminary data.</text>
</comment>
<organism evidence="3 4">
    <name type="scientific">Herpetosiphon gulosus</name>
    <dbReference type="NCBI Taxonomy" id="1973496"/>
    <lineage>
        <taxon>Bacteria</taxon>
        <taxon>Bacillati</taxon>
        <taxon>Chloroflexota</taxon>
        <taxon>Chloroflexia</taxon>
        <taxon>Herpetosiphonales</taxon>
        <taxon>Herpetosiphonaceae</taxon>
        <taxon>Herpetosiphon</taxon>
    </lineage>
</organism>
<dbReference type="Gene3D" id="3.50.50.60">
    <property type="entry name" value="FAD/NAD(P)-binding domain"/>
    <property type="match status" value="1"/>
</dbReference>
<keyword evidence="1" id="KW-0812">Transmembrane</keyword>
<gene>
    <name evidence="3" type="ORF">Hgul01_02826</name>
</gene>
<protein>
    <submittedName>
        <fullName evidence="3">Uncharacterized protein Rv1260</fullName>
    </submittedName>
</protein>
<keyword evidence="4" id="KW-1185">Reference proteome</keyword>
<dbReference type="InterPro" id="IPR036188">
    <property type="entry name" value="FAD/NAD-bd_sf"/>
</dbReference>
<dbReference type="PANTHER" id="PTHR46865:SF2">
    <property type="entry name" value="MONOOXYGENASE"/>
    <property type="match status" value="1"/>
</dbReference>
<evidence type="ECO:0000313" key="4">
    <source>
        <dbReference type="Proteomes" id="UP001428290"/>
    </source>
</evidence>
<dbReference type="Proteomes" id="UP001428290">
    <property type="component" value="Unassembled WGS sequence"/>
</dbReference>
<dbReference type="SUPFAM" id="SSF51905">
    <property type="entry name" value="FAD/NAD(P)-binding domain"/>
    <property type="match status" value="1"/>
</dbReference>
<dbReference type="Gene3D" id="3.30.9.10">
    <property type="entry name" value="D-Amino Acid Oxidase, subunit A, domain 2"/>
    <property type="match status" value="1"/>
</dbReference>
<dbReference type="InterPro" id="IPR002938">
    <property type="entry name" value="FAD-bd"/>
</dbReference>
<feature type="domain" description="FAD-binding" evidence="2">
    <location>
        <begin position="7"/>
        <end position="338"/>
    </location>
</feature>
<evidence type="ECO:0000256" key="1">
    <source>
        <dbReference type="SAM" id="Phobius"/>
    </source>
</evidence>
<dbReference type="RefSeq" id="WP_345722643.1">
    <property type="nucleotide sequence ID" value="NZ_BAABRU010000009.1"/>
</dbReference>
<dbReference type="InterPro" id="IPR051704">
    <property type="entry name" value="FAD_aromatic-hydroxylase"/>
</dbReference>
<reference evidence="3 4" key="1">
    <citation type="submission" date="2024-02" db="EMBL/GenBank/DDBJ databases">
        <title>Herpetosiphon gulosus NBRC 112829.</title>
        <authorList>
            <person name="Ichikawa N."/>
            <person name="Katano-Makiyama Y."/>
            <person name="Hidaka K."/>
        </authorList>
    </citation>
    <scope>NUCLEOTIDE SEQUENCE [LARGE SCALE GENOMIC DNA]</scope>
    <source>
        <strain evidence="3 4">NBRC 112829</strain>
    </source>
</reference>
<evidence type="ECO:0000313" key="3">
    <source>
        <dbReference type="EMBL" id="GAA5529023.1"/>
    </source>
</evidence>
<proteinExistence type="predicted"/>
<dbReference type="PRINTS" id="PR00420">
    <property type="entry name" value="RNGMNOXGNASE"/>
</dbReference>
<evidence type="ECO:0000259" key="2">
    <source>
        <dbReference type="Pfam" id="PF01494"/>
    </source>
</evidence>
<keyword evidence="1" id="KW-0472">Membrane</keyword>
<dbReference type="Pfam" id="PF01494">
    <property type="entry name" value="FAD_binding_3"/>
    <property type="match status" value="1"/>
</dbReference>
<name>A0ABP9X0Q2_9CHLR</name>
<dbReference type="PANTHER" id="PTHR46865">
    <property type="entry name" value="OXIDOREDUCTASE-RELATED"/>
    <property type="match status" value="1"/>
</dbReference>
<keyword evidence="1" id="KW-1133">Transmembrane helix</keyword>
<feature type="transmembrane region" description="Helical" evidence="1">
    <location>
        <begin position="7"/>
        <end position="23"/>
    </location>
</feature>
<sequence>MQHKRRILIVGGGIAGLTLGYWLKHHGEQPTIIEQAAQRRDEGYGIDFSGSGWDVAQRMGILAELEGRQIQVESMLLKNSQGQTIVKQPLAPLREALPHPMLHLMRPELEAVLADALPSDLPVRYATTIVRLEQYAEYVEVRFNDGRVEQFDLVIGADGIHSQVRQMVFGPESQFAHPLGYTFATFKVPQLEAYGANATMLIEPQRQATIYPDRRGGFLMMLAYRIQQTQLPAPDQRKAMLQTEYRKAGWLVPQLIDSINQQSAFYCDVISQIRMPRWSQGRVALVADAAHCLTLISGQGAATAMGGAYVLAEELAKTADHQAAFQAYEQRMRPFVERKQAGARRVALTFVPRTWLGVQFSRLVVRAAFTPTLARSIGKRIGFDSVLALA</sequence>